<keyword evidence="1" id="KW-0732">Signal</keyword>
<evidence type="ECO:0000256" key="1">
    <source>
        <dbReference type="SAM" id="SignalP"/>
    </source>
</evidence>
<dbReference type="Gramene" id="Psat01G0179300-T1">
    <property type="protein sequence ID" value="KAI5442895.1"/>
    <property type="gene ID" value="KIW84_011793"/>
</dbReference>
<evidence type="ECO:0000313" key="3">
    <source>
        <dbReference type="Proteomes" id="UP001058974"/>
    </source>
</evidence>
<dbReference type="InterPro" id="IPR043128">
    <property type="entry name" value="Rev_trsase/Diguanyl_cyclase"/>
</dbReference>
<dbReference type="PANTHER" id="PTHR24559:SF457">
    <property type="entry name" value="RNA-DIRECTED DNA POLYMERASE HOMOLOG"/>
    <property type="match status" value="1"/>
</dbReference>
<name>A0A9D5BG06_PEA</name>
<comment type="caution">
    <text evidence="2">The sequence shown here is derived from an EMBL/GenBank/DDBJ whole genome shotgun (WGS) entry which is preliminary data.</text>
</comment>
<dbReference type="InterPro" id="IPR043502">
    <property type="entry name" value="DNA/RNA_pol_sf"/>
</dbReference>
<dbReference type="Proteomes" id="UP001058974">
    <property type="component" value="Chromosome 1"/>
</dbReference>
<dbReference type="Gene3D" id="3.30.70.270">
    <property type="match status" value="1"/>
</dbReference>
<keyword evidence="3" id="KW-1185">Reference proteome</keyword>
<dbReference type="SUPFAM" id="SSF56672">
    <property type="entry name" value="DNA/RNA polymerases"/>
    <property type="match status" value="1"/>
</dbReference>
<feature type="signal peptide" evidence="1">
    <location>
        <begin position="1"/>
        <end position="15"/>
    </location>
</feature>
<feature type="chain" id="PRO_5039313885" evidence="1">
    <location>
        <begin position="16"/>
        <end position="178"/>
    </location>
</feature>
<gene>
    <name evidence="2" type="ORF">KIW84_011793</name>
</gene>
<dbReference type="InterPro" id="IPR053134">
    <property type="entry name" value="RNA-dir_DNA_polymerase"/>
</dbReference>
<proteinExistence type="predicted"/>
<dbReference type="AlphaFoldDB" id="A0A9D5BG06"/>
<dbReference type="EMBL" id="JAMSHJ010000001">
    <property type="protein sequence ID" value="KAI5442895.1"/>
    <property type="molecule type" value="Genomic_DNA"/>
</dbReference>
<evidence type="ECO:0000313" key="2">
    <source>
        <dbReference type="EMBL" id="KAI5442895.1"/>
    </source>
</evidence>
<sequence>MILLLLQILVSLCLRLRRRLMNLMNYLVYLSMRKKPFQPFEEQIELVNLGSEDDVKEVKIGSQLCPEVKKGLIDILREYSDVFAWSYQDMPVLDSEIVEHRLPLKPECLPIKQKLWRTRPDMAEYQRRSRAMTTLFHDMMHKETEVYVDDMIAKSSDEEEHVEHLLKLFQCLRKYKLA</sequence>
<reference evidence="2 3" key="1">
    <citation type="journal article" date="2022" name="Nat. Genet.">
        <title>Improved pea reference genome and pan-genome highlight genomic features and evolutionary characteristics.</title>
        <authorList>
            <person name="Yang T."/>
            <person name="Liu R."/>
            <person name="Luo Y."/>
            <person name="Hu S."/>
            <person name="Wang D."/>
            <person name="Wang C."/>
            <person name="Pandey M.K."/>
            <person name="Ge S."/>
            <person name="Xu Q."/>
            <person name="Li N."/>
            <person name="Li G."/>
            <person name="Huang Y."/>
            <person name="Saxena R.K."/>
            <person name="Ji Y."/>
            <person name="Li M."/>
            <person name="Yan X."/>
            <person name="He Y."/>
            <person name="Liu Y."/>
            <person name="Wang X."/>
            <person name="Xiang C."/>
            <person name="Varshney R.K."/>
            <person name="Ding H."/>
            <person name="Gao S."/>
            <person name="Zong X."/>
        </authorList>
    </citation>
    <scope>NUCLEOTIDE SEQUENCE [LARGE SCALE GENOMIC DNA]</scope>
    <source>
        <strain evidence="2 3">cv. Zhongwan 6</strain>
    </source>
</reference>
<accession>A0A9D5BG06</accession>
<protein>
    <submittedName>
        <fullName evidence="2">Uncharacterized protein</fullName>
    </submittedName>
</protein>
<organism evidence="2 3">
    <name type="scientific">Pisum sativum</name>
    <name type="common">Garden pea</name>
    <name type="synonym">Lathyrus oleraceus</name>
    <dbReference type="NCBI Taxonomy" id="3888"/>
    <lineage>
        <taxon>Eukaryota</taxon>
        <taxon>Viridiplantae</taxon>
        <taxon>Streptophyta</taxon>
        <taxon>Embryophyta</taxon>
        <taxon>Tracheophyta</taxon>
        <taxon>Spermatophyta</taxon>
        <taxon>Magnoliopsida</taxon>
        <taxon>eudicotyledons</taxon>
        <taxon>Gunneridae</taxon>
        <taxon>Pentapetalae</taxon>
        <taxon>rosids</taxon>
        <taxon>fabids</taxon>
        <taxon>Fabales</taxon>
        <taxon>Fabaceae</taxon>
        <taxon>Papilionoideae</taxon>
        <taxon>50 kb inversion clade</taxon>
        <taxon>NPAAA clade</taxon>
        <taxon>Hologalegina</taxon>
        <taxon>IRL clade</taxon>
        <taxon>Fabeae</taxon>
        <taxon>Lathyrus</taxon>
    </lineage>
</organism>
<dbReference type="PANTHER" id="PTHR24559">
    <property type="entry name" value="TRANSPOSON TY3-I GAG-POL POLYPROTEIN"/>
    <property type="match status" value="1"/>
</dbReference>